<dbReference type="InterPro" id="IPR036249">
    <property type="entry name" value="Thioredoxin-like_sf"/>
</dbReference>
<dbReference type="EMBL" id="LT629751">
    <property type="protein sequence ID" value="SDS73344.1"/>
    <property type="molecule type" value="Genomic_DNA"/>
</dbReference>
<proteinExistence type="predicted"/>
<dbReference type="InterPro" id="IPR001853">
    <property type="entry name" value="DSBA-like_thioredoxin_dom"/>
</dbReference>
<dbReference type="GO" id="GO:0016491">
    <property type="term" value="F:oxidoreductase activity"/>
    <property type="evidence" value="ECO:0007669"/>
    <property type="project" value="InterPro"/>
</dbReference>
<dbReference type="AlphaFoldDB" id="A0A1H1ULC7"/>
<protein>
    <recommendedName>
        <fullName evidence="1">DSBA-like thioredoxin domain-containing protein</fullName>
    </recommendedName>
</protein>
<organism evidence="2 3">
    <name type="scientific">Pseudomonas oryzae</name>
    <dbReference type="NCBI Taxonomy" id="1392877"/>
    <lineage>
        <taxon>Bacteria</taxon>
        <taxon>Pseudomonadati</taxon>
        <taxon>Pseudomonadota</taxon>
        <taxon>Gammaproteobacteria</taxon>
        <taxon>Pseudomonadales</taxon>
        <taxon>Pseudomonadaceae</taxon>
        <taxon>Pseudomonas</taxon>
    </lineage>
</organism>
<sequence>MNARLLYVMDPMCSWCWGFAPVFDALAGQARAAGVEAQLLVGGLRAGTRQALDGVTRDYILEHWRAVTARTGQSFRFEGALPEGFVYDTEPACRALATVRELDPARVWPLLQAIQQAFYLDGRDVGRAAVLVELAEAAGVPRQAFAEAFDSAALREATQADFRRTQNLGIAGFPTLLAERDGQLALLTNGYQPLEALAPLLGRWLEHLAHA</sequence>
<accession>A0A1H1ULC7</accession>
<keyword evidence="3" id="KW-1185">Reference proteome</keyword>
<dbReference type="STRING" id="1392877.SAMN05216221_2491"/>
<dbReference type="OrthoDB" id="9813770at2"/>
<evidence type="ECO:0000313" key="3">
    <source>
        <dbReference type="Proteomes" id="UP000243359"/>
    </source>
</evidence>
<gene>
    <name evidence="2" type="ORF">SAMN05216221_2491</name>
</gene>
<dbReference type="Proteomes" id="UP000243359">
    <property type="component" value="Chromosome I"/>
</dbReference>
<name>A0A1H1ULC7_9PSED</name>
<dbReference type="Gene3D" id="1.10.472.60">
    <property type="entry name" value="putative protein disulfide isomerase domain"/>
    <property type="match status" value="1"/>
</dbReference>
<dbReference type="Pfam" id="PF01323">
    <property type="entry name" value="DSBA"/>
    <property type="match status" value="1"/>
</dbReference>
<dbReference type="RefSeq" id="WP_090349238.1">
    <property type="nucleotide sequence ID" value="NZ_LT629751.1"/>
</dbReference>
<evidence type="ECO:0000313" key="2">
    <source>
        <dbReference type="EMBL" id="SDS73344.1"/>
    </source>
</evidence>
<reference evidence="3" key="1">
    <citation type="submission" date="2016-10" db="EMBL/GenBank/DDBJ databases">
        <authorList>
            <person name="Varghese N."/>
            <person name="Submissions S."/>
        </authorList>
    </citation>
    <scope>NUCLEOTIDE SEQUENCE [LARGE SCALE GENOMIC DNA]</scope>
    <source>
        <strain evidence="3">KCTC 32247</strain>
    </source>
</reference>
<evidence type="ECO:0000259" key="1">
    <source>
        <dbReference type="Pfam" id="PF01323"/>
    </source>
</evidence>
<dbReference type="PANTHER" id="PTHR13887">
    <property type="entry name" value="GLUTATHIONE S-TRANSFERASE KAPPA"/>
    <property type="match status" value="1"/>
</dbReference>
<dbReference type="PANTHER" id="PTHR13887:SF54">
    <property type="entry name" value="DSBA FAMILY PROTEIN"/>
    <property type="match status" value="1"/>
</dbReference>
<dbReference type="Gene3D" id="3.40.30.10">
    <property type="entry name" value="Glutaredoxin"/>
    <property type="match status" value="1"/>
</dbReference>
<dbReference type="CDD" id="cd03025">
    <property type="entry name" value="DsbA_FrnE_like"/>
    <property type="match status" value="1"/>
</dbReference>
<dbReference type="SUPFAM" id="SSF52833">
    <property type="entry name" value="Thioredoxin-like"/>
    <property type="match status" value="1"/>
</dbReference>
<feature type="domain" description="DSBA-like thioredoxin" evidence="1">
    <location>
        <begin position="8"/>
        <end position="199"/>
    </location>
</feature>